<protein>
    <recommendedName>
        <fullName evidence="3">HEAT repeat domain-containing protein</fullName>
    </recommendedName>
</protein>
<accession>A0A0C1JNQ9</accession>
<comment type="caution">
    <text evidence="1">The sequence shown here is derived from an EMBL/GenBank/DDBJ whole genome shotgun (WGS) entry which is preliminary data.</text>
</comment>
<dbReference type="EMBL" id="JSAN01000045">
    <property type="protein sequence ID" value="KIC72880.1"/>
    <property type="molecule type" value="Genomic_DNA"/>
</dbReference>
<dbReference type="InterPro" id="IPR011989">
    <property type="entry name" value="ARM-like"/>
</dbReference>
<dbReference type="RefSeq" id="WP_039357264.1">
    <property type="nucleotide sequence ID" value="NZ_JSAN01000045.1"/>
</dbReference>
<proteinExistence type="predicted"/>
<dbReference type="PATRIC" id="fig|362787.3.peg.683"/>
<evidence type="ECO:0000313" key="1">
    <source>
        <dbReference type="EMBL" id="KIC72880.1"/>
    </source>
</evidence>
<reference evidence="1 2" key="1">
    <citation type="journal article" date="2014" name="Mol. Biol. Evol.">
        <title>Massive expansion of Ubiquitination-related gene families within the Chlamydiae.</title>
        <authorList>
            <person name="Domman D."/>
            <person name="Collingro A."/>
            <person name="Lagkouvardos I."/>
            <person name="Gehre L."/>
            <person name="Weinmaier T."/>
            <person name="Rattei T."/>
            <person name="Subtil A."/>
            <person name="Horn M."/>
        </authorList>
    </citation>
    <scope>NUCLEOTIDE SEQUENCE [LARGE SCALE GENOMIC DNA]</scope>
    <source>
        <strain evidence="1 2">EI2</strain>
    </source>
</reference>
<evidence type="ECO:0008006" key="3">
    <source>
        <dbReference type="Google" id="ProtNLM"/>
    </source>
</evidence>
<organism evidence="1 2">
    <name type="scientific">Candidatus Protochlamydia amoebophila</name>
    <dbReference type="NCBI Taxonomy" id="362787"/>
    <lineage>
        <taxon>Bacteria</taxon>
        <taxon>Pseudomonadati</taxon>
        <taxon>Chlamydiota</taxon>
        <taxon>Chlamydiia</taxon>
        <taxon>Parachlamydiales</taxon>
        <taxon>Parachlamydiaceae</taxon>
        <taxon>Candidatus Protochlamydia</taxon>
    </lineage>
</organism>
<evidence type="ECO:0000313" key="2">
    <source>
        <dbReference type="Proteomes" id="UP000031465"/>
    </source>
</evidence>
<dbReference type="Proteomes" id="UP000031465">
    <property type="component" value="Unassembled WGS sequence"/>
</dbReference>
<dbReference type="AlphaFoldDB" id="A0A0C1JNQ9"/>
<gene>
    <name evidence="1" type="ORF">DB44_BY00030</name>
</gene>
<dbReference type="Gene3D" id="1.25.10.10">
    <property type="entry name" value="Leucine-rich Repeat Variant"/>
    <property type="match status" value="1"/>
</dbReference>
<dbReference type="SUPFAM" id="SSF48371">
    <property type="entry name" value="ARM repeat"/>
    <property type="match status" value="1"/>
</dbReference>
<name>A0A0C1JNQ9_9BACT</name>
<sequence>MNLNLVIKGVLFSLFCHFFLQAKEIHTSQSGRILFLIQQGDHSQALNLYMKNLQANELHDFELLHHIGLGILDFGYRQSDPEIELLSLLGASVSAHEDAYYILEAGLKNRYPQIQLIALNTLARLQSDKADQTILKAMGSTQLLIRLEALKQLCLKNHPASINQAESLMYKTPEILISLYPPLIASVGTPQAIRVLRKLLHHPSETVRLSVIHSIAKYKRDDLLPQIRQQAFQGNQIQQEACAHALGAFHDGYSKDKLQKLTFSPYPTVALAAHLALYKLGINTSADAIEAMAKQENLFAIQALGEIPEKSAVLTNFLDHSNPQLRINAVLALLNQKNTICFPYLKEIILRHKKDYAFVPDHSPGRAFKIWKIIPSASQIMEDDLDYQEHITLKESVVETVRNLSEPFFIVLAHAIFESQQNELIPLVTSLLEEIGSHDAVNCLKAHQQQLGAPFVRHYCNLALYRLQEKGPYAEQLRQWVKTQRETEFIRFKGSITNPWKLTENSYQLAPAEASQLLIKIYEAFAINQDTLGIEALLEAISQDQTNNKYALAGILLRATQ</sequence>
<dbReference type="InterPro" id="IPR016024">
    <property type="entry name" value="ARM-type_fold"/>
</dbReference>